<dbReference type="AlphaFoldDB" id="A0A8H6MKC8"/>
<reference evidence="2 3" key="1">
    <citation type="journal article" date="2020" name="Phytopathology">
        <title>Genome Sequence Resources of Colletotrichum truncatum, C. plurivorum, C. musicola, and C. sojae: Four Species Pathogenic to Soybean (Glycine max).</title>
        <authorList>
            <person name="Rogerio F."/>
            <person name="Boufleur T.R."/>
            <person name="Ciampi-Guillardi M."/>
            <person name="Sukno S.A."/>
            <person name="Thon M.R."/>
            <person name="Massola Junior N.S."/>
            <person name="Baroncelli R."/>
        </authorList>
    </citation>
    <scope>NUCLEOTIDE SEQUENCE [LARGE SCALE GENOMIC DNA]</scope>
    <source>
        <strain evidence="2 3">LFN0009</strain>
    </source>
</reference>
<sequence length="89" mass="9699">MSGPTTTAVAILVAVLLLLAVSLIAIVENRKRKKRDAAARPHGGPDLERYDTQLSVASFDTIDGLKAPAPVARNMFKGRRFLRLTRARS</sequence>
<evidence type="ECO:0000256" key="1">
    <source>
        <dbReference type="SAM" id="Phobius"/>
    </source>
</evidence>
<dbReference type="Proteomes" id="UP000652219">
    <property type="component" value="Unassembled WGS sequence"/>
</dbReference>
<protein>
    <submittedName>
        <fullName evidence="2">Uncharacterized protein</fullName>
    </submittedName>
</protein>
<dbReference type="EMBL" id="WIGN01000388">
    <property type="protein sequence ID" value="KAF6795426.1"/>
    <property type="molecule type" value="Genomic_DNA"/>
</dbReference>
<name>A0A8H6MKC8_9PEZI</name>
<evidence type="ECO:0000313" key="2">
    <source>
        <dbReference type="EMBL" id="KAF6795426.1"/>
    </source>
</evidence>
<comment type="caution">
    <text evidence="2">The sequence shown here is derived from an EMBL/GenBank/DDBJ whole genome shotgun (WGS) entry which is preliminary data.</text>
</comment>
<gene>
    <name evidence="2" type="ORF">CSOJ01_13431</name>
</gene>
<proteinExistence type="predicted"/>
<keyword evidence="1" id="KW-0812">Transmembrane</keyword>
<feature type="transmembrane region" description="Helical" evidence="1">
    <location>
        <begin position="6"/>
        <end position="27"/>
    </location>
</feature>
<evidence type="ECO:0000313" key="3">
    <source>
        <dbReference type="Proteomes" id="UP000652219"/>
    </source>
</evidence>
<keyword evidence="3" id="KW-1185">Reference proteome</keyword>
<keyword evidence="1" id="KW-1133">Transmembrane helix</keyword>
<accession>A0A8H6MKC8</accession>
<organism evidence="2 3">
    <name type="scientific">Colletotrichum sojae</name>
    <dbReference type="NCBI Taxonomy" id="2175907"/>
    <lineage>
        <taxon>Eukaryota</taxon>
        <taxon>Fungi</taxon>
        <taxon>Dikarya</taxon>
        <taxon>Ascomycota</taxon>
        <taxon>Pezizomycotina</taxon>
        <taxon>Sordariomycetes</taxon>
        <taxon>Hypocreomycetidae</taxon>
        <taxon>Glomerellales</taxon>
        <taxon>Glomerellaceae</taxon>
        <taxon>Colletotrichum</taxon>
        <taxon>Colletotrichum orchidearum species complex</taxon>
    </lineage>
</organism>
<keyword evidence="1" id="KW-0472">Membrane</keyword>